<keyword evidence="1" id="KW-0812">Transmembrane</keyword>
<keyword evidence="1" id="KW-0472">Membrane</keyword>
<evidence type="ECO:0000313" key="2">
    <source>
        <dbReference type="EMBL" id="HIU52489.1"/>
    </source>
</evidence>
<accession>A0A9D1S9Q7</accession>
<protein>
    <submittedName>
        <fullName evidence="2">Uncharacterized protein</fullName>
    </submittedName>
</protein>
<dbReference type="AlphaFoldDB" id="A0A9D1S9Q7"/>
<proteinExistence type="predicted"/>
<feature type="transmembrane region" description="Helical" evidence="1">
    <location>
        <begin position="42"/>
        <end position="59"/>
    </location>
</feature>
<comment type="caution">
    <text evidence="2">The sequence shown here is derived from an EMBL/GenBank/DDBJ whole genome shotgun (WGS) entry which is preliminary data.</text>
</comment>
<keyword evidence="1" id="KW-1133">Transmembrane helix</keyword>
<evidence type="ECO:0000256" key="1">
    <source>
        <dbReference type="SAM" id="Phobius"/>
    </source>
</evidence>
<name>A0A9D1S9Q7_9PROT</name>
<evidence type="ECO:0000313" key="3">
    <source>
        <dbReference type="Proteomes" id="UP000824107"/>
    </source>
</evidence>
<sequence>MKELALLMFFVGCGYALAKLIERFSPADGRRIFFAIPSQASFNVLWGFVFYLGFAALVIHHHHWLRLLFALTTVCLLGIILYRRELFRSVSAPEGRKFTGRLEKALLRQQQEDRRLNRSYSRTEALSVLGLPAATSANSPLPAQRMKMLDTLNQTANLPYLGDLLPQLQTALPLK</sequence>
<dbReference type="Proteomes" id="UP000824107">
    <property type="component" value="Unassembled WGS sequence"/>
</dbReference>
<organism evidence="2 3">
    <name type="scientific">Candidatus Scatocola faecipullorum</name>
    <dbReference type="NCBI Taxonomy" id="2840917"/>
    <lineage>
        <taxon>Bacteria</taxon>
        <taxon>Pseudomonadati</taxon>
        <taxon>Pseudomonadota</taxon>
        <taxon>Alphaproteobacteria</taxon>
        <taxon>Rhodospirillales</taxon>
        <taxon>Rhodospirillaceae</taxon>
        <taxon>Rhodospirillaceae incertae sedis</taxon>
        <taxon>Candidatus Scatocola</taxon>
    </lineage>
</organism>
<feature type="transmembrane region" description="Helical" evidence="1">
    <location>
        <begin position="64"/>
        <end position="82"/>
    </location>
</feature>
<reference evidence="2" key="1">
    <citation type="submission" date="2020-10" db="EMBL/GenBank/DDBJ databases">
        <authorList>
            <person name="Gilroy R."/>
        </authorList>
    </citation>
    <scope>NUCLEOTIDE SEQUENCE</scope>
    <source>
        <strain evidence="2">ChiW3-316</strain>
    </source>
</reference>
<dbReference type="EMBL" id="DVNC01000002">
    <property type="protein sequence ID" value="HIU52489.1"/>
    <property type="molecule type" value="Genomic_DNA"/>
</dbReference>
<gene>
    <name evidence="2" type="ORF">IAD20_00220</name>
</gene>
<reference evidence="2" key="2">
    <citation type="journal article" date="2021" name="PeerJ">
        <title>Extensive microbial diversity within the chicken gut microbiome revealed by metagenomics and culture.</title>
        <authorList>
            <person name="Gilroy R."/>
            <person name="Ravi A."/>
            <person name="Getino M."/>
            <person name="Pursley I."/>
            <person name="Horton D.L."/>
            <person name="Alikhan N.F."/>
            <person name="Baker D."/>
            <person name="Gharbi K."/>
            <person name="Hall N."/>
            <person name="Watson M."/>
            <person name="Adriaenssens E.M."/>
            <person name="Foster-Nyarko E."/>
            <person name="Jarju S."/>
            <person name="Secka A."/>
            <person name="Antonio M."/>
            <person name="Oren A."/>
            <person name="Chaudhuri R.R."/>
            <person name="La Ragione R."/>
            <person name="Hildebrand F."/>
            <person name="Pallen M.J."/>
        </authorList>
    </citation>
    <scope>NUCLEOTIDE SEQUENCE</scope>
    <source>
        <strain evidence="2">ChiW3-316</strain>
    </source>
</reference>